<name>A0AAV7ITD6_COTGL</name>
<evidence type="ECO:0000313" key="1">
    <source>
        <dbReference type="EMBL" id="KAH0568084.1"/>
    </source>
</evidence>
<gene>
    <name evidence="1" type="ORF">KQX54_018165</name>
</gene>
<comment type="caution">
    <text evidence="1">The sequence shown here is derived from an EMBL/GenBank/DDBJ whole genome shotgun (WGS) entry which is preliminary data.</text>
</comment>
<evidence type="ECO:0000313" key="2">
    <source>
        <dbReference type="Proteomes" id="UP000826195"/>
    </source>
</evidence>
<accession>A0AAV7ITD6</accession>
<dbReference type="EMBL" id="JAHXZJ010000001">
    <property type="protein sequence ID" value="KAH0568084.1"/>
    <property type="molecule type" value="Genomic_DNA"/>
</dbReference>
<proteinExistence type="predicted"/>
<keyword evidence="2" id="KW-1185">Reference proteome</keyword>
<dbReference type="AlphaFoldDB" id="A0AAV7ITD6"/>
<protein>
    <submittedName>
        <fullName evidence="1">Uncharacterized protein</fullName>
    </submittedName>
</protein>
<organism evidence="1 2">
    <name type="scientific">Cotesia glomerata</name>
    <name type="common">Lepidopteran parasitic wasp</name>
    <name type="synonym">Apanteles glomeratus</name>
    <dbReference type="NCBI Taxonomy" id="32391"/>
    <lineage>
        <taxon>Eukaryota</taxon>
        <taxon>Metazoa</taxon>
        <taxon>Ecdysozoa</taxon>
        <taxon>Arthropoda</taxon>
        <taxon>Hexapoda</taxon>
        <taxon>Insecta</taxon>
        <taxon>Pterygota</taxon>
        <taxon>Neoptera</taxon>
        <taxon>Endopterygota</taxon>
        <taxon>Hymenoptera</taxon>
        <taxon>Apocrita</taxon>
        <taxon>Ichneumonoidea</taxon>
        <taxon>Braconidae</taxon>
        <taxon>Microgastrinae</taxon>
        <taxon>Cotesia</taxon>
    </lineage>
</organism>
<reference evidence="1 2" key="1">
    <citation type="journal article" date="2021" name="J. Hered.">
        <title>A chromosome-level genome assembly of the parasitoid wasp, Cotesia glomerata (Hymenoptera: Braconidae).</title>
        <authorList>
            <person name="Pinto B.J."/>
            <person name="Weis J.J."/>
            <person name="Gamble T."/>
            <person name="Ode P.J."/>
            <person name="Paul R."/>
            <person name="Zaspel J.M."/>
        </authorList>
    </citation>
    <scope>NUCLEOTIDE SEQUENCE [LARGE SCALE GENOMIC DNA]</scope>
    <source>
        <strain evidence="1">CgM1</strain>
    </source>
</reference>
<sequence length="71" mass="8308">MIPPEKQLLITIWKIATPDSYRYNGLVQVYSPLRLYVDSLLGFTCRQVLSQAYNILRSTFILNDKFKNIPE</sequence>
<dbReference type="Proteomes" id="UP000826195">
    <property type="component" value="Unassembled WGS sequence"/>
</dbReference>